<organism>
    <name type="scientific">Serpula lacrymans var. lacrymans (strain S7.9)</name>
    <name type="common">Dry rot fungus</name>
    <dbReference type="NCBI Taxonomy" id="578457"/>
    <lineage>
        <taxon>Eukaryota</taxon>
        <taxon>Fungi</taxon>
        <taxon>Dikarya</taxon>
        <taxon>Basidiomycota</taxon>
        <taxon>Agaricomycotina</taxon>
        <taxon>Agaricomycetes</taxon>
        <taxon>Agaricomycetidae</taxon>
        <taxon>Boletales</taxon>
        <taxon>Coniophorineae</taxon>
        <taxon>Serpulaceae</taxon>
        <taxon>Serpula</taxon>
    </lineage>
</organism>
<dbReference type="HOGENOM" id="CLU_683635_0_0_1"/>
<dbReference type="Proteomes" id="UP000008064">
    <property type="component" value="Unassembled WGS sequence"/>
</dbReference>
<proteinExistence type="predicted"/>
<dbReference type="RefSeq" id="XP_007320141.1">
    <property type="nucleotide sequence ID" value="XM_007320079.1"/>
</dbReference>
<dbReference type="GeneID" id="18819941"/>
<dbReference type="InterPro" id="IPR032675">
    <property type="entry name" value="LRR_dom_sf"/>
</dbReference>
<dbReference type="EMBL" id="GL945436">
    <property type="protein sequence ID" value="EGO22901.1"/>
    <property type="molecule type" value="Genomic_DNA"/>
</dbReference>
<sequence>MSRPLSIIPNEIYLEIFDNILPLDYVTKSDYYNTLSRMAVVCRFFASVALPRIFGSITFSPLEASNCSRMSKLSRQIIEGVEPGASIALYVKECFIEHFLADIEPDFFRSAFLSLSSKAMARMSNIVSLTIHQTPIQDQLLSSISDLVNLKSLVFTECHISAMQLTTLSLPRLTNFELTMCSYTDTDGFAKRIACPALNVLKADILFASELPTSFYRHVKELHLSSNPEDTSTNPSSPSIAITQILSHCASLTHLTLMSFASVTPIWDISLDIPVTLGILPPPSLHSVEFRPCKSIKKVDTVIRVLRLCSGNAQLSESLRRLSLVCPYCSLEKWTLDIHYQRDHIIPSVCQGMPNVSCIRLDKIEWRREAESGVWRPGIARLLPCPEYNRNFNNCMVHSLVCLGVPHWPNLAE</sequence>
<accession>F8P170</accession>
<evidence type="ECO:0008006" key="2">
    <source>
        <dbReference type="Google" id="ProtNLM"/>
    </source>
</evidence>
<dbReference type="SUPFAM" id="SSF52047">
    <property type="entry name" value="RNI-like"/>
    <property type="match status" value="1"/>
</dbReference>
<evidence type="ECO:0000313" key="1">
    <source>
        <dbReference type="EMBL" id="EGO22901.1"/>
    </source>
</evidence>
<protein>
    <recommendedName>
        <fullName evidence="2">F-box domain-containing protein</fullName>
    </recommendedName>
</protein>
<dbReference type="AlphaFoldDB" id="F8P170"/>
<dbReference type="Gene3D" id="3.80.10.10">
    <property type="entry name" value="Ribonuclease Inhibitor"/>
    <property type="match status" value="1"/>
</dbReference>
<name>F8P170_SERL9</name>
<dbReference type="OrthoDB" id="3256662at2759"/>
<dbReference type="KEGG" id="sla:SERLADRAFT_471426"/>
<reference evidence="1" key="1">
    <citation type="submission" date="2011-04" db="EMBL/GenBank/DDBJ databases">
        <title>Evolution of plant cell wall degrading machinery underlies the functional diversity of forest fungi.</title>
        <authorList>
            <consortium name="US DOE Joint Genome Institute (JGI-PGF)"/>
            <person name="Eastwood D.C."/>
            <person name="Floudas D."/>
            <person name="Binder M."/>
            <person name="Majcherczyk A."/>
            <person name="Schneider P."/>
            <person name="Aerts A."/>
            <person name="Asiegbu F.O."/>
            <person name="Baker S.E."/>
            <person name="Barry K."/>
            <person name="Bendiksby M."/>
            <person name="Blumentritt M."/>
            <person name="Coutinho P.M."/>
            <person name="Cullen D."/>
            <person name="Cullen D."/>
            <person name="Gathman A."/>
            <person name="Goodell B."/>
            <person name="Henrissat B."/>
            <person name="Ihrmark K."/>
            <person name="Kauserud H."/>
            <person name="Kohler A."/>
            <person name="LaButti K."/>
            <person name="Lapidus A."/>
            <person name="Lavin J.L."/>
            <person name="Lee Y.-H."/>
            <person name="Lindquist E."/>
            <person name="Lilly W."/>
            <person name="Lucas S."/>
            <person name="Morin E."/>
            <person name="Murat C."/>
            <person name="Oguiza J.A."/>
            <person name="Park J."/>
            <person name="Pisabarro A.G."/>
            <person name="Riley R."/>
            <person name="Rosling A."/>
            <person name="Salamov A."/>
            <person name="Schmidt O."/>
            <person name="Schmutz J."/>
            <person name="Skrede I."/>
            <person name="Stenlid J."/>
            <person name="Wiebenga A."/>
            <person name="Xie X."/>
            <person name="Kues U."/>
            <person name="Hibbett D.S."/>
            <person name="Hoffmeister D."/>
            <person name="Hogberg N."/>
            <person name="Martin F."/>
            <person name="Grigoriev I.V."/>
            <person name="Watkinson S.C."/>
        </authorList>
    </citation>
    <scope>NUCLEOTIDE SEQUENCE</scope>
    <source>
        <strain evidence="1">S7.9</strain>
    </source>
</reference>
<gene>
    <name evidence="1" type="ORF">SERLADRAFT_471426</name>
</gene>